<dbReference type="SMART" id="SM00822">
    <property type="entry name" value="PKS_KR"/>
    <property type="match status" value="1"/>
</dbReference>
<evidence type="ECO:0000256" key="4">
    <source>
        <dbReference type="SAM" id="MobiDB-lite"/>
    </source>
</evidence>
<accession>A0A841DPG6</accession>
<dbReference type="GO" id="GO:0016020">
    <property type="term" value="C:membrane"/>
    <property type="evidence" value="ECO:0007669"/>
    <property type="project" value="TreeGrafter"/>
</dbReference>
<keyword evidence="7" id="KW-1185">Reference proteome</keyword>
<dbReference type="Gene3D" id="3.40.50.720">
    <property type="entry name" value="NAD(P)-binding Rossmann-like Domain"/>
    <property type="match status" value="1"/>
</dbReference>
<keyword evidence="2" id="KW-0560">Oxidoreductase</keyword>
<dbReference type="Proteomes" id="UP000558997">
    <property type="component" value="Unassembled WGS sequence"/>
</dbReference>
<dbReference type="InterPro" id="IPR020904">
    <property type="entry name" value="Sc_DH/Rdtase_CS"/>
</dbReference>
<evidence type="ECO:0000313" key="6">
    <source>
        <dbReference type="EMBL" id="MBB5978287.1"/>
    </source>
</evidence>
<feature type="region of interest" description="Disordered" evidence="4">
    <location>
        <begin position="271"/>
        <end position="303"/>
    </location>
</feature>
<evidence type="ECO:0000259" key="5">
    <source>
        <dbReference type="SMART" id="SM00822"/>
    </source>
</evidence>
<dbReference type="PRINTS" id="PR00080">
    <property type="entry name" value="SDRFAMILY"/>
</dbReference>
<dbReference type="AlphaFoldDB" id="A0A841DPG6"/>
<dbReference type="PANTHER" id="PTHR44196:SF1">
    <property type="entry name" value="DEHYDROGENASE_REDUCTASE SDR FAMILY MEMBER 7B"/>
    <property type="match status" value="1"/>
</dbReference>
<sequence>MRGQVVVITGASRGIGAAVARKLAGRGATLALVGLEPDELKQVAADCGPGAGWWEADVTDTESLRAAVEAIVARYGRIDVVMANAGIAAPGFSRSMDPNAWERVIEVDLLGVWRTVHTTLPYLLESKGYLLLVSSLAAIVHIPGLASYNVAKAGVEAMGDTLRPELKHLGVRVGVAHMTFVDTDMVRGADEHPVFGRVRTGIPLASKTYPLEFAVDKFVDGITKRSRTVHVPGWIGALKVFRWVIPHVIELGSRFSVPKADAAALADIEARGAEASSRPTGAGGQADSAKTGSAKTDSAKAGR</sequence>
<dbReference type="InterPro" id="IPR036291">
    <property type="entry name" value="NAD(P)-bd_dom_sf"/>
</dbReference>
<organism evidence="6 7">
    <name type="scientific">Kribbella solani</name>
    <dbReference type="NCBI Taxonomy" id="236067"/>
    <lineage>
        <taxon>Bacteria</taxon>
        <taxon>Bacillati</taxon>
        <taxon>Actinomycetota</taxon>
        <taxon>Actinomycetes</taxon>
        <taxon>Propionibacteriales</taxon>
        <taxon>Kribbellaceae</taxon>
        <taxon>Kribbella</taxon>
    </lineage>
</organism>
<dbReference type="PRINTS" id="PR00081">
    <property type="entry name" value="GDHRDH"/>
</dbReference>
<comment type="caution">
    <text evidence="6">The sequence shown here is derived from an EMBL/GenBank/DDBJ whole genome shotgun (WGS) entry which is preliminary data.</text>
</comment>
<protein>
    <submittedName>
        <fullName evidence="6">NAD(P)-dependent dehydrogenase (Short-subunit alcohol dehydrogenase family)</fullName>
    </submittedName>
</protein>
<dbReference type="Pfam" id="PF00106">
    <property type="entry name" value="adh_short"/>
    <property type="match status" value="1"/>
</dbReference>
<feature type="domain" description="Ketoreductase" evidence="5">
    <location>
        <begin position="4"/>
        <end position="178"/>
    </location>
</feature>
<dbReference type="InterPro" id="IPR002347">
    <property type="entry name" value="SDR_fam"/>
</dbReference>
<reference evidence="6 7" key="1">
    <citation type="submission" date="2020-08" db="EMBL/GenBank/DDBJ databases">
        <title>Sequencing the genomes of 1000 actinobacteria strains.</title>
        <authorList>
            <person name="Klenk H.-P."/>
        </authorList>
    </citation>
    <scope>NUCLEOTIDE SEQUENCE [LARGE SCALE GENOMIC DNA]</scope>
    <source>
        <strain evidence="6 7">DSM 17294</strain>
    </source>
</reference>
<evidence type="ECO:0000256" key="3">
    <source>
        <dbReference type="RuleBase" id="RU000363"/>
    </source>
</evidence>
<evidence type="ECO:0000256" key="1">
    <source>
        <dbReference type="ARBA" id="ARBA00006484"/>
    </source>
</evidence>
<name>A0A841DPG6_9ACTN</name>
<dbReference type="EMBL" id="JACHNF010000001">
    <property type="protein sequence ID" value="MBB5978287.1"/>
    <property type="molecule type" value="Genomic_DNA"/>
</dbReference>
<dbReference type="GO" id="GO:0016491">
    <property type="term" value="F:oxidoreductase activity"/>
    <property type="evidence" value="ECO:0007669"/>
    <property type="project" value="UniProtKB-KW"/>
</dbReference>
<dbReference type="PANTHER" id="PTHR44196">
    <property type="entry name" value="DEHYDROGENASE/REDUCTASE SDR FAMILY MEMBER 7B"/>
    <property type="match status" value="1"/>
</dbReference>
<dbReference type="PROSITE" id="PS00061">
    <property type="entry name" value="ADH_SHORT"/>
    <property type="match status" value="1"/>
</dbReference>
<dbReference type="CDD" id="cd05233">
    <property type="entry name" value="SDR_c"/>
    <property type="match status" value="1"/>
</dbReference>
<gene>
    <name evidence="6" type="ORF">HDA44_001628</name>
</gene>
<comment type="similarity">
    <text evidence="1 3">Belongs to the short-chain dehydrogenases/reductases (SDR) family.</text>
</comment>
<proteinExistence type="inferred from homology"/>
<dbReference type="NCBIfam" id="NF004526">
    <property type="entry name" value="PRK05872.1"/>
    <property type="match status" value="1"/>
</dbReference>
<dbReference type="SUPFAM" id="SSF51735">
    <property type="entry name" value="NAD(P)-binding Rossmann-fold domains"/>
    <property type="match status" value="1"/>
</dbReference>
<dbReference type="InterPro" id="IPR057326">
    <property type="entry name" value="KR_dom"/>
</dbReference>
<dbReference type="RefSeq" id="WP_184832619.1">
    <property type="nucleotide sequence ID" value="NZ_BAAAVN010000004.1"/>
</dbReference>
<evidence type="ECO:0000256" key="2">
    <source>
        <dbReference type="ARBA" id="ARBA00023002"/>
    </source>
</evidence>
<evidence type="ECO:0000313" key="7">
    <source>
        <dbReference type="Proteomes" id="UP000558997"/>
    </source>
</evidence>